<feature type="site" description="Lowers pKa of active site Cys" evidence="3">
    <location>
        <position position="259"/>
    </location>
</feature>
<dbReference type="Proteomes" id="UP000095230">
    <property type="component" value="Unassembled WGS sequence"/>
</dbReference>
<dbReference type="PIRSF" id="PIRSF015753">
    <property type="entry name" value="GST"/>
    <property type="match status" value="1"/>
</dbReference>
<feature type="active site" description="Nucleophile" evidence="1">
    <location>
        <position position="61"/>
    </location>
</feature>
<evidence type="ECO:0000256" key="3">
    <source>
        <dbReference type="PIRSR" id="PIRSR015753-3"/>
    </source>
</evidence>
<proteinExistence type="predicted"/>
<protein>
    <submittedName>
        <fullName evidence="5">Glutathione-dependent reductase</fullName>
    </submittedName>
</protein>
<dbReference type="GO" id="GO:0005737">
    <property type="term" value="C:cytoplasm"/>
    <property type="evidence" value="ECO:0007669"/>
    <property type="project" value="TreeGrafter"/>
</dbReference>
<reference evidence="5 6" key="1">
    <citation type="submission" date="2016-07" db="EMBL/GenBank/DDBJ databases">
        <title>Whole-genome of two Shewanella species isolated from a digestive organ of sea cucumber Apostichopus japonicus Selenka 1867.</title>
        <authorList>
            <person name="Hong H.-H."/>
            <person name="Choi H."/>
            <person name="Cheon S."/>
            <person name="Oh J.-S."/>
            <person name="Lee H.-G."/>
            <person name="Park C."/>
        </authorList>
    </citation>
    <scope>NUCLEOTIDE SEQUENCE [LARGE SCALE GENOMIC DNA]</scope>
    <source>
        <strain evidence="5 6">CSB03KR</strain>
    </source>
</reference>
<feature type="active site" description="Proton donor/acceptor" evidence="1">
    <location>
        <position position="201"/>
    </location>
</feature>
<feature type="site" description="Lowers pKa of active site Cys" evidence="3">
    <location>
        <position position="302"/>
    </location>
</feature>
<evidence type="ECO:0000256" key="1">
    <source>
        <dbReference type="PIRSR" id="PIRSR015753-1"/>
    </source>
</evidence>
<dbReference type="PROSITE" id="PS50405">
    <property type="entry name" value="GST_CTER"/>
    <property type="match status" value="1"/>
</dbReference>
<dbReference type="RefSeq" id="WP_069672112.1">
    <property type="nucleotide sequence ID" value="NZ_BPFF01000141.1"/>
</dbReference>
<dbReference type="SFLD" id="SFLDS00019">
    <property type="entry name" value="Glutathione_Transferase_(cytos"/>
    <property type="match status" value="1"/>
</dbReference>
<evidence type="ECO:0000313" key="6">
    <source>
        <dbReference type="Proteomes" id="UP000095230"/>
    </source>
</evidence>
<dbReference type="InterPro" id="IPR047047">
    <property type="entry name" value="GST_Omega-like_C"/>
</dbReference>
<dbReference type="PANTHER" id="PTHR32419:SF6">
    <property type="entry name" value="GLUTATHIONE S-TRANSFERASE OMEGA-LIKE 1-RELATED"/>
    <property type="match status" value="1"/>
</dbReference>
<dbReference type="Pfam" id="PF13409">
    <property type="entry name" value="GST_N_2"/>
    <property type="match status" value="1"/>
</dbReference>
<dbReference type="SFLD" id="SFLDG01148">
    <property type="entry name" value="Xi_(cytGST)"/>
    <property type="match status" value="1"/>
</dbReference>
<dbReference type="SUPFAM" id="SSF47616">
    <property type="entry name" value="GST C-terminal domain-like"/>
    <property type="match status" value="1"/>
</dbReference>
<dbReference type="EMBL" id="MCBT01000048">
    <property type="protein sequence ID" value="OEG72233.1"/>
    <property type="molecule type" value="Genomic_DNA"/>
</dbReference>
<dbReference type="InterPro" id="IPR040079">
    <property type="entry name" value="Glutathione_S-Trfase"/>
</dbReference>
<dbReference type="CDD" id="cd03190">
    <property type="entry name" value="GST_C_Omega_like"/>
    <property type="match status" value="1"/>
</dbReference>
<dbReference type="InterPro" id="IPR036282">
    <property type="entry name" value="Glutathione-S-Trfase_C_sf"/>
</dbReference>
<dbReference type="PANTHER" id="PTHR32419">
    <property type="entry name" value="GLUTATHIONYL-HYDROQUINONE REDUCTASE"/>
    <property type="match status" value="1"/>
</dbReference>
<dbReference type="InterPro" id="IPR010987">
    <property type="entry name" value="Glutathione-S-Trfase_C-like"/>
</dbReference>
<evidence type="ECO:0000259" key="4">
    <source>
        <dbReference type="PROSITE" id="PS50405"/>
    </source>
</evidence>
<dbReference type="Gene3D" id="1.20.1050.10">
    <property type="match status" value="1"/>
</dbReference>
<dbReference type="GO" id="GO:0004364">
    <property type="term" value="F:glutathione transferase activity"/>
    <property type="evidence" value="ECO:0007669"/>
    <property type="project" value="InterPro"/>
</dbReference>
<organism evidence="5 6">
    <name type="scientific">Shewanella colwelliana</name>
    <name type="common">Alteromonas colwelliana</name>
    <dbReference type="NCBI Taxonomy" id="23"/>
    <lineage>
        <taxon>Bacteria</taxon>
        <taxon>Pseudomonadati</taxon>
        <taxon>Pseudomonadota</taxon>
        <taxon>Gammaproteobacteria</taxon>
        <taxon>Alteromonadales</taxon>
        <taxon>Shewanellaceae</taxon>
        <taxon>Shewanella</taxon>
    </lineage>
</organism>
<dbReference type="InterPro" id="IPR004045">
    <property type="entry name" value="Glutathione_S-Trfase_N"/>
</dbReference>
<comment type="caution">
    <text evidence="5">The sequence shown here is derived from an EMBL/GenBank/DDBJ whole genome shotgun (WGS) entry which is preliminary data.</text>
</comment>
<feature type="binding site" evidence="2">
    <location>
        <begin position="136"/>
        <end position="139"/>
    </location>
    <ligand>
        <name>glutathione</name>
        <dbReference type="ChEBI" id="CHEBI:57925"/>
    </ligand>
</feature>
<evidence type="ECO:0000256" key="2">
    <source>
        <dbReference type="PIRSR" id="PIRSR015753-2"/>
    </source>
</evidence>
<dbReference type="OrthoDB" id="9769158at2"/>
<name>A0A1E5IQL3_SHECO</name>
<dbReference type="InterPro" id="IPR016639">
    <property type="entry name" value="GST_Omega/GSH"/>
</dbReference>
<evidence type="ECO:0000313" key="5">
    <source>
        <dbReference type="EMBL" id="OEG72233.1"/>
    </source>
</evidence>
<feature type="binding site" evidence="2">
    <location>
        <position position="94"/>
    </location>
    <ligand>
        <name>glutathione</name>
        <dbReference type="ChEBI" id="CHEBI:57925"/>
    </ligand>
</feature>
<dbReference type="SFLD" id="SFLDG01206">
    <property type="entry name" value="Xi.1"/>
    <property type="match status" value="1"/>
</dbReference>
<feature type="domain" description="GST C-terminal" evidence="4">
    <location>
        <begin position="178"/>
        <end position="302"/>
    </location>
</feature>
<dbReference type="Pfam" id="PF13410">
    <property type="entry name" value="GST_C_2"/>
    <property type="match status" value="1"/>
</dbReference>
<feature type="binding site" evidence="2">
    <location>
        <begin position="154"/>
        <end position="155"/>
    </location>
    <ligand>
        <name>glutathione</name>
        <dbReference type="ChEBI" id="CHEBI:57925"/>
    </ligand>
</feature>
<dbReference type="SUPFAM" id="SSF52833">
    <property type="entry name" value="Thioredoxin-like"/>
    <property type="match status" value="1"/>
</dbReference>
<dbReference type="InterPro" id="IPR036249">
    <property type="entry name" value="Thioredoxin-like_sf"/>
</dbReference>
<gene>
    <name evidence="5" type="ORF">BEL05_04395</name>
</gene>
<sequence length="330" mass="37953">MGLLQNGKWVDKWYSTDKNEGNFEREDAIFRQQICAPSDGKPTPRFTPESQRYHLYVSLACPWAHRTLIFRELKALQSHIGVTTVEPHMLANGWEFSGPKQSEIASHINGAESDRLNGKDFLYEIYQTAKPDYSGRVTVPVLWDKSLNTIVSNESSEIIRMFNSEFNTLTGNELDFYPKALRNEIDQINAWIYSDINNGVYRCGFATTQSAYNTAFDKLFSALDRVEALLSKQKFLVGDTLTEADWRLFTTLIRFDAVYVGHFKTNRNRIADMSAIQHYMKALYQYPNIAKTVNFEHIKQHYYFSHGQINPTRVVPNGPQLDLLSAHNRG</sequence>
<dbReference type="Gene3D" id="3.40.30.10">
    <property type="entry name" value="Glutaredoxin"/>
    <property type="match status" value="1"/>
</dbReference>
<accession>A0A1E5IQL3</accession>
<dbReference type="AlphaFoldDB" id="A0A1E5IQL3"/>